<dbReference type="InterPro" id="IPR001007">
    <property type="entry name" value="VWF_dom"/>
</dbReference>
<evidence type="ECO:0000259" key="5">
    <source>
        <dbReference type="PROSITE" id="PS50184"/>
    </source>
</evidence>
<evidence type="ECO:0000256" key="3">
    <source>
        <dbReference type="ARBA" id="ARBA00022729"/>
    </source>
</evidence>
<dbReference type="PANTHER" id="PTHR46698">
    <property type="entry name" value="CROSSVEINLESS 2"/>
    <property type="match status" value="1"/>
</dbReference>
<keyword evidence="2" id="KW-0964">Secreted</keyword>
<evidence type="ECO:0000256" key="1">
    <source>
        <dbReference type="ARBA" id="ARBA00004613"/>
    </source>
</evidence>
<sequence>MNLMDQVELSHGSHAAIRTLCDQSHPRHEHTLLGLLPGLAVPDAVSSTSSFSSSVAATRHSMPTRALVKIFSSRSAYQLIAALVLLEIGCWWTAVIADCLYDNQKHPEGSEVPTGEPCLNCTCTRNVLLCYLRVCPQLPNPPPQGCILLHRYKTCCPELICSDFYDGGNSLEGRSETDTTLDLFPDEHLSHQNGCILEGSIYAPGSAMHTGSLCEYCYCLAGKQVCVKPKCLMNMDGCIPEFEETSCCPIRYNCTRPKDYIDITTTSTIKPDDDKGGCVVDNNYYNEGTKVIGVGHSICDNCYCMKGVLRCEPLSCAPPLLGCTPVIRPGECCAASYNCNGTIEIEAEPNYGPSPIISKEYSKFRKEVHTKAPPTIPQHKKGVVTVAPLYVLSDSWSNPTTKIISQRSSGTTRHFSGTFSSSSTPEPSNIRSSGTKILSEIKAKNTDDGNIPSPSLTVIENKDDALDYLDLNKFNILSIVDTLLDTTIYDKEQDKNHEYSNDTVTNSTITYHDIKEGEDSDLEHSTSDDSNVVSTSTEMVETTTNYIDDSATSILTNVNLMESTTTEEPTTFMDISTNAEVITLRSVVKSTDCINSIEHVLSSDKVVETTTLMTENLNSLNNLSDVHTEILIDNNITEKINHMENHMEFNEVSENPTAKTNNTETENLDYDYVEPTLPNVKIIPFVAADALDVKKESPEDRVPIFSNNKIETVTLGYNTNLFSPPTKTEGGFVPKEPPILQSFYTNIFPPVNTMAPKVNTNVNCISNNQEITHGTSMASNSPCMTCTCFYGNVVCQKPNCPPPRPGCKEAAKQGANLCCPNYVCDDHIIVDRYDIVPELVTVAEGIIPADPFKDVIKTEPAPDLQSLMGDMISLQKGTTTKLPVEKGFTTTPKVDITSTTTDHQDFFELDKIWKLIFSDEDRPTTDEQTNFRKPPNTVNNNLNTNNSNHSLPSTTKDPPNRFETPHSGKTDNVSDKANKTNSHKFATSDDKIENNTIGVGLLKLAGCNIYGRMYRVGRIISELSGPCLECKCTEIGVQCRQLKC</sequence>
<dbReference type="Proteomes" id="UP000625711">
    <property type="component" value="Unassembled WGS sequence"/>
</dbReference>
<dbReference type="SMART" id="SM00214">
    <property type="entry name" value="VWC"/>
    <property type="match status" value="3"/>
</dbReference>
<feature type="region of interest" description="Disordered" evidence="4">
    <location>
        <begin position="403"/>
        <end position="433"/>
    </location>
</feature>
<dbReference type="OrthoDB" id="364779at2759"/>
<dbReference type="InterPro" id="IPR052424">
    <property type="entry name" value="Kielin_Chordin-BMP_Reg"/>
</dbReference>
<dbReference type="PANTHER" id="PTHR46698:SF3">
    <property type="entry name" value="TENECTIN ISOFORM 1-RELATED"/>
    <property type="match status" value="1"/>
</dbReference>
<comment type="subcellular location">
    <subcellularLocation>
        <location evidence="1">Secreted</location>
    </subcellularLocation>
</comment>
<dbReference type="SUPFAM" id="SSF57603">
    <property type="entry name" value="FnI-like domain"/>
    <property type="match status" value="4"/>
</dbReference>
<evidence type="ECO:0000256" key="2">
    <source>
        <dbReference type="ARBA" id="ARBA00022525"/>
    </source>
</evidence>
<feature type="region of interest" description="Disordered" evidence="4">
    <location>
        <begin position="923"/>
        <end position="985"/>
    </location>
</feature>
<dbReference type="PROSITE" id="PS50184">
    <property type="entry name" value="VWFC_2"/>
    <property type="match status" value="1"/>
</dbReference>
<gene>
    <name evidence="6" type="ORF">GWI33_019101</name>
</gene>
<evidence type="ECO:0000313" key="6">
    <source>
        <dbReference type="EMBL" id="KAF7267694.1"/>
    </source>
</evidence>
<keyword evidence="3" id="KW-0732">Signal</keyword>
<accession>A0A834HV34</accession>
<dbReference type="Gene3D" id="6.20.200.20">
    <property type="match status" value="1"/>
</dbReference>
<name>A0A834HV34_RHYFE</name>
<feature type="compositionally biased region" description="Basic and acidic residues" evidence="4">
    <location>
        <begin position="958"/>
        <end position="978"/>
    </location>
</feature>
<dbReference type="EMBL" id="JAACXV010014400">
    <property type="protein sequence ID" value="KAF7267694.1"/>
    <property type="molecule type" value="Genomic_DNA"/>
</dbReference>
<proteinExistence type="predicted"/>
<evidence type="ECO:0000313" key="7">
    <source>
        <dbReference type="Proteomes" id="UP000625711"/>
    </source>
</evidence>
<dbReference type="GO" id="GO:0005576">
    <property type="term" value="C:extracellular region"/>
    <property type="evidence" value="ECO:0007669"/>
    <property type="project" value="UniProtKB-SubCell"/>
</dbReference>
<comment type="caution">
    <text evidence="6">The sequence shown here is derived from an EMBL/GenBank/DDBJ whole genome shotgun (WGS) entry which is preliminary data.</text>
</comment>
<feature type="domain" description="VWFC" evidence="5">
    <location>
        <begin position="762"/>
        <end position="825"/>
    </location>
</feature>
<reference evidence="6" key="1">
    <citation type="submission" date="2020-08" db="EMBL/GenBank/DDBJ databases">
        <title>Genome sequencing and assembly of the red palm weevil Rhynchophorus ferrugineus.</title>
        <authorList>
            <person name="Dias G.B."/>
            <person name="Bergman C.M."/>
            <person name="Manee M."/>
        </authorList>
    </citation>
    <scope>NUCLEOTIDE SEQUENCE</scope>
    <source>
        <strain evidence="6">AA-2017</strain>
        <tissue evidence="6">Whole larva</tissue>
    </source>
</reference>
<dbReference type="AlphaFoldDB" id="A0A834HV34"/>
<organism evidence="6 7">
    <name type="scientific">Rhynchophorus ferrugineus</name>
    <name type="common">Red palm weevil</name>
    <name type="synonym">Curculio ferrugineus</name>
    <dbReference type="NCBI Taxonomy" id="354439"/>
    <lineage>
        <taxon>Eukaryota</taxon>
        <taxon>Metazoa</taxon>
        <taxon>Ecdysozoa</taxon>
        <taxon>Arthropoda</taxon>
        <taxon>Hexapoda</taxon>
        <taxon>Insecta</taxon>
        <taxon>Pterygota</taxon>
        <taxon>Neoptera</taxon>
        <taxon>Endopterygota</taxon>
        <taxon>Coleoptera</taxon>
        <taxon>Polyphaga</taxon>
        <taxon>Cucujiformia</taxon>
        <taxon>Curculionidae</taxon>
        <taxon>Dryophthorinae</taxon>
        <taxon>Rhynchophorus</taxon>
    </lineage>
</organism>
<protein>
    <recommendedName>
        <fullName evidence="5">VWFC domain-containing protein</fullName>
    </recommendedName>
</protein>
<evidence type="ECO:0000256" key="4">
    <source>
        <dbReference type="SAM" id="MobiDB-lite"/>
    </source>
</evidence>
<keyword evidence="7" id="KW-1185">Reference proteome</keyword>
<feature type="compositionally biased region" description="Low complexity" evidence="4">
    <location>
        <begin position="934"/>
        <end position="955"/>
    </location>
</feature>